<feature type="region of interest" description="Disordered" evidence="1">
    <location>
        <begin position="1"/>
        <end position="40"/>
    </location>
</feature>
<sequence length="467" mass="51675">MSSGRGSQRKSKAKVPKPPRGSSLNPSGESATNQLNIPTEQPQMSFFSFDAHAPGIWQDDDDCDAPMSSAGNTSLHPLWSYGDMQGGSQGTFDNYSQGGPSTASTSAMLIQPMLIQPALIQRGQVPQMDVMQGPSTTASMSASDTTLIQQGEIPQMDIMHTTGPARLPKKRANRQPMPPTPRVAPYPTTCPQNIDQPAVDTSMSQIATSSTSHQDPTHIRLSNDTIDKAVKAAMKLVTRELFDKDAMTTDKVAKKAMLTKVIHDAVPRCLAPNVTFEDFITSKHRRTVANALSVTCGRFVEFAHEGVFSAYRLFPPLHSTTPPITYRKRVIEKITTDADGLVFMHIYTFDQDGRVEIKARFQNPFIMSIIIRFILFGLRQEFLGETEEEQLQNLKYMWALAGAATFCSLDEQSENKVQVDRFGGMACNRKFLAILSAMDDLMDDKLEELRRFLRYVLLVGPTQAPSS</sequence>
<name>A0A9P6ZUN3_9AGAM</name>
<evidence type="ECO:0000313" key="4">
    <source>
        <dbReference type="Proteomes" id="UP000714275"/>
    </source>
</evidence>
<keyword evidence="4" id="KW-1185">Reference proteome</keyword>
<evidence type="ECO:0000259" key="2">
    <source>
        <dbReference type="Pfam" id="PF20149"/>
    </source>
</evidence>
<reference evidence="3" key="1">
    <citation type="journal article" date="2020" name="New Phytol.">
        <title>Comparative genomics reveals dynamic genome evolution in host specialist ectomycorrhizal fungi.</title>
        <authorList>
            <person name="Lofgren L.A."/>
            <person name="Nguyen N.H."/>
            <person name="Vilgalys R."/>
            <person name="Ruytinx J."/>
            <person name="Liao H.L."/>
            <person name="Branco S."/>
            <person name="Kuo A."/>
            <person name="LaButti K."/>
            <person name="Lipzen A."/>
            <person name="Andreopoulos W."/>
            <person name="Pangilinan J."/>
            <person name="Riley R."/>
            <person name="Hundley H."/>
            <person name="Na H."/>
            <person name="Barry K."/>
            <person name="Grigoriev I.V."/>
            <person name="Stajich J.E."/>
            <person name="Kennedy P.G."/>
        </authorList>
    </citation>
    <scope>NUCLEOTIDE SEQUENCE</scope>
    <source>
        <strain evidence="3">DOB743</strain>
    </source>
</reference>
<organism evidence="3 4">
    <name type="scientific">Suillus placidus</name>
    <dbReference type="NCBI Taxonomy" id="48579"/>
    <lineage>
        <taxon>Eukaryota</taxon>
        <taxon>Fungi</taxon>
        <taxon>Dikarya</taxon>
        <taxon>Basidiomycota</taxon>
        <taxon>Agaricomycotina</taxon>
        <taxon>Agaricomycetes</taxon>
        <taxon>Agaricomycetidae</taxon>
        <taxon>Boletales</taxon>
        <taxon>Suillineae</taxon>
        <taxon>Suillaceae</taxon>
        <taxon>Suillus</taxon>
    </lineage>
</organism>
<dbReference type="EMBL" id="JABBWD010000023">
    <property type="protein sequence ID" value="KAG1777085.1"/>
    <property type="molecule type" value="Genomic_DNA"/>
</dbReference>
<dbReference type="InterPro" id="IPR045341">
    <property type="entry name" value="DUF6532"/>
</dbReference>
<evidence type="ECO:0000313" key="3">
    <source>
        <dbReference type="EMBL" id="KAG1777085.1"/>
    </source>
</evidence>
<dbReference type="Pfam" id="PF20149">
    <property type="entry name" value="DUF6532"/>
    <property type="match status" value="1"/>
</dbReference>
<protein>
    <recommendedName>
        <fullName evidence="2">DUF6532 domain-containing protein</fullName>
    </recommendedName>
</protein>
<feature type="compositionally biased region" description="Basic residues" evidence="1">
    <location>
        <begin position="7"/>
        <end position="17"/>
    </location>
</feature>
<comment type="caution">
    <text evidence="3">The sequence shown here is derived from an EMBL/GenBank/DDBJ whole genome shotgun (WGS) entry which is preliminary data.</text>
</comment>
<evidence type="ECO:0000256" key="1">
    <source>
        <dbReference type="SAM" id="MobiDB-lite"/>
    </source>
</evidence>
<dbReference type="Proteomes" id="UP000714275">
    <property type="component" value="Unassembled WGS sequence"/>
</dbReference>
<proteinExistence type="predicted"/>
<feature type="compositionally biased region" description="Polar residues" evidence="1">
    <location>
        <begin position="22"/>
        <end position="40"/>
    </location>
</feature>
<accession>A0A9P6ZUN3</accession>
<dbReference type="OrthoDB" id="2657767at2759"/>
<feature type="region of interest" description="Disordered" evidence="1">
    <location>
        <begin position="166"/>
        <end position="189"/>
    </location>
</feature>
<gene>
    <name evidence="3" type="ORF">EV702DRAFT_1227053</name>
</gene>
<feature type="domain" description="DUF6532" evidence="2">
    <location>
        <begin position="235"/>
        <end position="440"/>
    </location>
</feature>
<dbReference type="AlphaFoldDB" id="A0A9P6ZUN3"/>